<reference evidence="3" key="1">
    <citation type="submission" date="2020-07" db="EMBL/GenBank/DDBJ databases">
        <title>The High-quality genome of the commercially important snow crab, Chionoecetes opilio.</title>
        <authorList>
            <person name="Jeong J.-H."/>
            <person name="Ryu S."/>
        </authorList>
    </citation>
    <scope>NUCLEOTIDE SEQUENCE</scope>
    <source>
        <strain evidence="3">MADBK_172401_WGS</strain>
        <tissue evidence="3">Digestive gland</tissue>
    </source>
</reference>
<dbReference type="PANTHER" id="PTHR11034">
    <property type="entry name" value="N-MYC DOWNSTREAM REGULATED"/>
    <property type="match status" value="1"/>
</dbReference>
<dbReference type="Proteomes" id="UP000770661">
    <property type="component" value="Unassembled WGS sequence"/>
</dbReference>
<accession>A0A8J4YJA1</accession>
<feature type="region of interest" description="Disordered" evidence="2">
    <location>
        <begin position="339"/>
        <end position="363"/>
    </location>
</feature>
<dbReference type="Pfam" id="PF03096">
    <property type="entry name" value="Ndr"/>
    <property type="match status" value="1"/>
</dbReference>
<evidence type="ECO:0000313" key="4">
    <source>
        <dbReference type="Proteomes" id="UP000770661"/>
    </source>
</evidence>
<dbReference type="OrthoDB" id="741027at2759"/>
<keyword evidence="4" id="KW-1185">Reference proteome</keyword>
<name>A0A8J4YJA1_CHIOP</name>
<feature type="compositionally biased region" description="Polar residues" evidence="2">
    <location>
        <begin position="339"/>
        <end position="348"/>
    </location>
</feature>
<protein>
    <submittedName>
        <fullName evidence="3">Protein NDRG3</fullName>
    </submittedName>
</protein>
<dbReference type="InterPro" id="IPR029058">
    <property type="entry name" value="AB_hydrolase_fold"/>
</dbReference>
<organism evidence="3 4">
    <name type="scientific">Chionoecetes opilio</name>
    <name type="common">Atlantic snow crab</name>
    <name type="synonym">Cancer opilio</name>
    <dbReference type="NCBI Taxonomy" id="41210"/>
    <lineage>
        <taxon>Eukaryota</taxon>
        <taxon>Metazoa</taxon>
        <taxon>Ecdysozoa</taxon>
        <taxon>Arthropoda</taxon>
        <taxon>Crustacea</taxon>
        <taxon>Multicrustacea</taxon>
        <taxon>Malacostraca</taxon>
        <taxon>Eumalacostraca</taxon>
        <taxon>Eucarida</taxon>
        <taxon>Decapoda</taxon>
        <taxon>Pleocyemata</taxon>
        <taxon>Brachyura</taxon>
        <taxon>Eubrachyura</taxon>
        <taxon>Majoidea</taxon>
        <taxon>Majidae</taxon>
        <taxon>Chionoecetes</taxon>
    </lineage>
</organism>
<dbReference type="EMBL" id="JACEEZ010006948">
    <property type="protein sequence ID" value="KAG0724421.1"/>
    <property type="molecule type" value="Genomic_DNA"/>
</dbReference>
<gene>
    <name evidence="3" type="primary">NDRG3</name>
    <name evidence="3" type="ORF">GWK47_005138</name>
</gene>
<comment type="similarity">
    <text evidence="1">Belongs to the NDRG family.</text>
</comment>
<evidence type="ECO:0000313" key="3">
    <source>
        <dbReference type="EMBL" id="KAG0724421.1"/>
    </source>
</evidence>
<comment type="caution">
    <text evidence="3">The sequence shown here is derived from an EMBL/GenBank/DDBJ whole genome shotgun (WGS) entry which is preliminary data.</text>
</comment>
<proteinExistence type="inferred from homology"/>
<dbReference type="InterPro" id="IPR004142">
    <property type="entry name" value="NDRG"/>
</dbReference>
<evidence type="ECO:0000256" key="2">
    <source>
        <dbReference type="SAM" id="MobiDB-lite"/>
    </source>
</evidence>
<dbReference type="SUPFAM" id="SSF53474">
    <property type="entry name" value="alpha/beta-Hydrolases"/>
    <property type="match status" value="1"/>
</dbReference>
<dbReference type="AlphaFoldDB" id="A0A8J4YJA1"/>
<sequence length="463" mass="50393">MSSDIKSRQKLVAACCRWGREGLAVTDTMPGEVLDDAELRQVQLSMAPSRTLSEDGSTGSKVTVDTPHGPITVAVAGDPTRPVILTYHDLGLNHAFFLYPEMRNVVNSFCIIHVNAPGQEDGAPTLPEGYVYPTIEELADTVTCVKNHLHLRSFIGFGVGLGANVLARYATKYPNVVDALALVNCSSTQAGWIEWGYQKLNIRHLRSGTMTTGTVDYLMWHHFGKLEECNQDLVTVYRQHFERAVNPTNLGLLVDAYIRRSDLAIVRELDPNKKKDVRMIRCQVLNITANLSPHIEDTVTFNGRLDPTLGTWMKGSEQADTGARGEYYRHNASLSLCRSPRPNVSSPGSAAPPGTTCSAMPSASPPWANTAIQDCGLVIDEAPGKVVEAFRLFLQGQGYAVSGSRRASSVSIGEGLQCCLMPTVKGSSPAATVRSRVHVEPTFEKIADAGLTREFFLCQLTSA</sequence>
<dbReference type="Gene3D" id="3.40.50.1820">
    <property type="entry name" value="alpha/beta hydrolase"/>
    <property type="match status" value="1"/>
</dbReference>
<evidence type="ECO:0000256" key="1">
    <source>
        <dbReference type="ARBA" id="ARBA00005598"/>
    </source>
</evidence>